<feature type="transmembrane region" description="Helical" evidence="5">
    <location>
        <begin position="12"/>
        <end position="31"/>
    </location>
</feature>
<name>A0A165SYZ9_9APHY</name>
<accession>A0A165SYZ9</accession>
<dbReference type="EMBL" id="KV429040">
    <property type="protein sequence ID" value="KZT72693.1"/>
    <property type="molecule type" value="Genomic_DNA"/>
</dbReference>
<keyword evidence="3 5" id="KW-1133">Transmembrane helix</keyword>
<gene>
    <name evidence="7" type="ORF">DAEQUDRAFT_755094</name>
</gene>
<reference evidence="7 8" key="1">
    <citation type="journal article" date="2016" name="Mol. Biol. Evol.">
        <title>Comparative Genomics of Early-Diverging Mushroom-Forming Fungi Provides Insights into the Origins of Lignocellulose Decay Capabilities.</title>
        <authorList>
            <person name="Nagy L.G."/>
            <person name="Riley R."/>
            <person name="Tritt A."/>
            <person name="Adam C."/>
            <person name="Daum C."/>
            <person name="Floudas D."/>
            <person name="Sun H."/>
            <person name="Yadav J.S."/>
            <person name="Pangilinan J."/>
            <person name="Larsson K.H."/>
            <person name="Matsuura K."/>
            <person name="Barry K."/>
            <person name="Labutti K."/>
            <person name="Kuo R."/>
            <person name="Ohm R.A."/>
            <person name="Bhattacharya S.S."/>
            <person name="Shirouzu T."/>
            <person name="Yoshinaga Y."/>
            <person name="Martin F.M."/>
            <person name="Grigoriev I.V."/>
            <person name="Hibbett D.S."/>
        </authorList>
    </citation>
    <scope>NUCLEOTIDE SEQUENCE [LARGE SCALE GENOMIC DNA]</scope>
    <source>
        <strain evidence="7 8">L-15889</strain>
    </source>
</reference>
<proteinExistence type="predicted"/>
<dbReference type="STRING" id="1314783.A0A165SYZ9"/>
<evidence type="ECO:0000256" key="1">
    <source>
        <dbReference type="ARBA" id="ARBA00004141"/>
    </source>
</evidence>
<evidence type="ECO:0000313" key="8">
    <source>
        <dbReference type="Proteomes" id="UP000076727"/>
    </source>
</evidence>
<keyword evidence="8" id="KW-1185">Reference proteome</keyword>
<keyword evidence="4 5" id="KW-0472">Membrane</keyword>
<feature type="transmembrane region" description="Helical" evidence="5">
    <location>
        <begin position="71"/>
        <end position="92"/>
    </location>
</feature>
<evidence type="ECO:0000256" key="4">
    <source>
        <dbReference type="ARBA" id="ARBA00023136"/>
    </source>
</evidence>
<dbReference type="AlphaFoldDB" id="A0A165SYZ9"/>
<protein>
    <recommendedName>
        <fullName evidence="6">MARVEL domain-containing protein</fullName>
    </recommendedName>
</protein>
<comment type="subcellular location">
    <subcellularLocation>
        <location evidence="1">Membrane</location>
        <topology evidence="1">Multi-pass membrane protein</topology>
    </subcellularLocation>
</comment>
<dbReference type="Proteomes" id="UP000076727">
    <property type="component" value="Unassembled WGS sequence"/>
</dbReference>
<organism evidence="7 8">
    <name type="scientific">Daedalea quercina L-15889</name>
    <dbReference type="NCBI Taxonomy" id="1314783"/>
    <lineage>
        <taxon>Eukaryota</taxon>
        <taxon>Fungi</taxon>
        <taxon>Dikarya</taxon>
        <taxon>Basidiomycota</taxon>
        <taxon>Agaricomycotina</taxon>
        <taxon>Agaricomycetes</taxon>
        <taxon>Polyporales</taxon>
        <taxon>Fomitopsis</taxon>
    </lineage>
</organism>
<evidence type="ECO:0000256" key="3">
    <source>
        <dbReference type="ARBA" id="ARBA00022989"/>
    </source>
</evidence>
<dbReference type="Pfam" id="PF01284">
    <property type="entry name" value="MARVEL"/>
    <property type="match status" value="1"/>
</dbReference>
<sequence>MFWLGIFRLTTLIWAAVCGIIVLALGAHMISETQQLFSEYTDYSALGVAVGVLTFVSAPTMIALDFFMSTFTSWISVELGWLSLLWILFLAAGADAANGLNNIDNQCDFVLNEVNNICHETQAMTAFAFLAWIALMAYTITLLVVAILNGDASTNVWTSSVRDTFGGASAKSGNQYPMTTNAATAPVVYSQPRPATETV</sequence>
<evidence type="ECO:0000256" key="5">
    <source>
        <dbReference type="SAM" id="Phobius"/>
    </source>
</evidence>
<dbReference type="GO" id="GO:0016020">
    <property type="term" value="C:membrane"/>
    <property type="evidence" value="ECO:0007669"/>
    <property type="project" value="UniProtKB-SubCell"/>
</dbReference>
<keyword evidence="2 5" id="KW-0812">Transmembrane</keyword>
<evidence type="ECO:0000256" key="2">
    <source>
        <dbReference type="ARBA" id="ARBA00022692"/>
    </source>
</evidence>
<feature type="domain" description="MARVEL" evidence="6">
    <location>
        <begin position="12"/>
        <end position="139"/>
    </location>
</feature>
<feature type="transmembrane region" description="Helical" evidence="5">
    <location>
        <begin position="129"/>
        <end position="148"/>
    </location>
</feature>
<dbReference type="OrthoDB" id="3364107at2759"/>
<evidence type="ECO:0000313" key="7">
    <source>
        <dbReference type="EMBL" id="KZT72693.1"/>
    </source>
</evidence>
<dbReference type="InterPro" id="IPR008253">
    <property type="entry name" value="Marvel"/>
</dbReference>
<feature type="transmembrane region" description="Helical" evidence="5">
    <location>
        <begin position="43"/>
        <end position="64"/>
    </location>
</feature>
<evidence type="ECO:0000259" key="6">
    <source>
        <dbReference type="Pfam" id="PF01284"/>
    </source>
</evidence>